<dbReference type="AlphaFoldDB" id="A0A561QJ42"/>
<dbReference type="OrthoDB" id="8447782at2"/>
<keyword evidence="2" id="KW-1133">Transmembrane helix</keyword>
<keyword evidence="2" id="KW-0472">Membrane</keyword>
<keyword evidence="2" id="KW-0812">Transmembrane</keyword>
<gene>
    <name evidence="3" type="ORF">FHW37_106343</name>
</gene>
<comment type="caution">
    <text evidence="3">The sequence shown here is derived from an EMBL/GenBank/DDBJ whole genome shotgun (WGS) entry which is preliminary data.</text>
</comment>
<reference evidence="3 4" key="1">
    <citation type="submission" date="2019-06" db="EMBL/GenBank/DDBJ databases">
        <title>Sorghum-associated microbial communities from plants grown in Nebraska, USA.</title>
        <authorList>
            <person name="Schachtman D."/>
        </authorList>
    </citation>
    <scope>NUCLEOTIDE SEQUENCE [LARGE SCALE GENOMIC DNA]</scope>
    <source>
        <strain evidence="3 4">1225</strain>
    </source>
</reference>
<dbReference type="Proteomes" id="UP000320653">
    <property type="component" value="Unassembled WGS sequence"/>
</dbReference>
<evidence type="ECO:0000256" key="2">
    <source>
        <dbReference type="SAM" id="Phobius"/>
    </source>
</evidence>
<feature type="transmembrane region" description="Helical" evidence="2">
    <location>
        <begin position="24"/>
        <end position="47"/>
    </location>
</feature>
<protein>
    <submittedName>
        <fullName evidence="3">Uncharacterized protein</fullName>
    </submittedName>
</protein>
<name>A0A561QJ42_9HYPH</name>
<evidence type="ECO:0000256" key="1">
    <source>
        <dbReference type="SAM" id="MobiDB-lite"/>
    </source>
</evidence>
<evidence type="ECO:0000313" key="4">
    <source>
        <dbReference type="Proteomes" id="UP000320653"/>
    </source>
</evidence>
<sequence length="108" mass="11756">MDDEFWKTVPSRRRTKSGSGRTGALNIALLFGTAAIALSLIITPMLASRNDERNKLAGVQDDFDMLTTGSINKSSDKNTKHYTIRRSILQDTPGSVCVVQGYSSGDDC</sequence>
<dbReference type="EMBL" id="VIWP01000006">
    <property type="protein sequence ID" value="TWF50379.1"/>
    <property type="molecule type" value="Genomic_DNA"/>
</dbReference>
<evidence type="ECO:0000313" key="3">
    <source>
        <dbReference type="EMBL" id="TWF50379.1"/>
    </source>
</evidence>
<dbReference type="RefSeq" id="WP_145640734.1">
    <property type="nucleotide sequence ID" value="NZ_VIWP01000006.1"/>
</dbReference>
<feature type="region of interest" description="Disordered" evidence="1">
    <location>
        <begin position="1"/>
        <end position="20"/>
    </location>
</feature>
<proteinExistence type="predicted"/>
<accession>A0A561QJ42</accession>
<keyword evidence="4" id="KW-1185">Reference proteome</keyword>
<organism evidence="3 4">
    <name type="scientific">Neorhizobium alkalisoli</name>
    <dbReference type="NCBI Taxonomy" id="528178"/>
    <lineage>
        <taxon>Bacteria</taxon>
        <taxon>Pseudomonadati</taxon>
        <taxon>Pseudomonadota</taxon>
        <taxon>Alphaproteobacteria</taxon>
        <taxon>Hyphomicrobiales</taxon>
        <taxon>Rhizobiaceae</taxon>
        <taxon>Rhizobium/Agrobacterium group</taxon>
        <taxon>Neorhizobium</taxon>
    </lineage>
</organism>